<dbReference type="HOGENOM" id="CLU_586512_0_0_4"/>
<reference evidence="1 2" key="1">
    <citation type="journal article" date="2006" name="Nat. Biotechnol.">
        <title>Complete genome of the mutualistic, N2-fixing grass endophyte Azoarcus sp. strain BH72.</title>
        <authorList>
            <person name="Krause A."/>
            <person name="Ramakumar A."/>
            <person name="Bartels D."/>
            <person name="Battistoni F."/>
            <person name="Bekel T."/>
            <person name="Boch J."/>
            <person name="Boehm M."/>
            <person name="Friedrich F."/>
            <person name="Hurek T."/>
            <person name="Krause L."/>
            <person name="Linke B."/>
            <person name="McHardy A.C."/>
            <person name="Sarkar A."/>
            <person name="Schneiker S."/>
            <person name="Syed A.A."/>
            <person name="Thauer R."/>
            <person name="Vorhoelter F.-J."/>
            <person name="Weidner S."/>
            <person name="Puehler A."/>
            <person name="Reinhold-Hurek B."/>
            <person name="Kaiser O."/>
            <person name="Goesmann A."/>
        </authorList>
    </citation>
    <scope>NUCLEOTIDE SEQUENCE [LARGE SCALE GENOMIC DNA]</scope>
    <source>
        <strain evidence="1 2">BH72</strain>
    </source>
</reference>
<dbReference type="AlphaFoldDB" id="A1KAF6"/>
<proteinExistence type="predicted"/>
<keyword evidence="2" id="KW-1185">Reference proteome</keyword>
<sequence length="443" mass="47492">MAHSGAAFDFTGGDASMVAVGTALRDAIAVINEQASGGAEVRLDVLDRLHGALRSALAGDVGLSWPSEADEAVLLCAEVRQAFLHLFDSYASVGAEGAEERSACAVEFVLWSRLARRAVPDAVWYLLGANFERAAAIRSVVAGDEAGPARLLLRACAFYTAGLDQLHPRDGYDVSRLIDVCLPFLALDREASASQYSLDPERGFSPTRFAAGASARVWYFATEAAARYLAGLSGRLERGERRLLPIQPLADLQDGLRHLLAHWSPAPPLRRFRRHVVSGSLSVVRGLAEIGGLLKSGGDSATPVEWALRDLSRGGVGAFAQGQDVAATPLRGELVSFRPNDGLQWHVGIVRRVLQMDKGAEVGIETLSTRPATVEVDDGSQPHQAILFDPVIKGEAVRLAVPKSALRAGVPVFVTVDKKLQKLKPIDLRAEEGGVELRVYQVL</sequence>
<dbReference type="eggNOG" id="ENOG502ZB76">
    <property type="taxonomic scope" value="Bacteria"/>
</dbReference>
<gene>
    <name evidence="1" type="ordered locus">azo3195</name>
</gene>
<name>A1KAF6_AZOSB</name>
<accession>A1KAF6</accession>
<dbReference type="Proteomes" id="UP000002588">
    <property type="component" value="Chromosome"/>
</dbReference>
<organism evidence="1 2">
    <name type="scientific">Azoarcus sp. (strain BH72)</name>
    <dbReference type="NCBI Taxonomy" id="418699"/>
    <lineage>
        <taxon>Bacteria</taxon>
        <taxon>Pseudomonadati</taxon>
        <taxon>Pseudomonadota</taxon>
        <taxon>Betaproteobacteria</taxon>
        <taxon>Rhodocyclales</taxon>
        <taxon>Zoogloeaceae</taxon>
        <taxon>Azoarcus</taxon>
    </lineage>
</organism>
<protein>
    <recommendedName>
        <fullName evidence="3">PilZ domain-containing protein</fullName>
    </recommendedName>
</protein>
<dbReference type="KEGG" id="azo:azo3195"/>
<evidence type="ECO:0000313" key="1">
    <source>
        <dbReference type="EMBL" id="CAL95812.1"/>
    </source>
</evidence>
<dbReference type="EMBL" id="AM406670">
    <property type="protein sequence ID" value="CAL95812.1"/>
    <property type="molecule type" value="Genomic_DNA"/>
</dbReference>
<evidence type="ECO:0000313" key="2">
    <source>
        <dbReference type="Proteomes" id="UP000002588"/>
    </source>
</evidence>
<evidence type="ECO:0008006" key="3">
    <source>
        <dbReference type="Google" id="ProtNLM"/>
    </source>
</evidence>
<dbReference type="STRING" id="62928.azo3195"/>